<dbReference type="RefSeq" id="WP_090717434.1">
    <property type="nucleotide sequence ID" value="NZ_CBCSKY010000015.1"/>
</dbReference>
<proteinExistence type="predicted"/>
<sequence>MAKNILEFAQDFQQEIISLSEMEGEENFREDQFTRLFMDYLTDFEEIEDSDVFSYRGRGMQINGYSFSEELDQIVLFVANYSASCPPESVRKSDLDAAIKRCIGFFKRALGGLHTSLEEASPVFDLAMQLFETKEILTELKIVYMTDGLAKSEVANEVSVNGIPIKVHVWDIERLYRSWSSGQKREAIEIDFTEHGQAIPCLPMPVEENSDYMTYLAIFPGQVLVSIYGQYGPRLLERNVRSFLQARGNVNKGIRSTIRYEPHMFLAYNNGLSAVAENIELIALDNGTKAIKAVKDLQIVNGGQTTASIYHAYRKDKADMNNLFVQVKLTVILNSSKIDEIVPRISEYANNQNKIQTADFSANDPFHRKVEELSRTIWAPATSGVQRQTRWFYERARGQYMDEKGRASTPAQKKQFDLTHPKHQLFTKTDLAKYENTWNQLPHIVSRGAQKNFNEFTVINNEQKTSPLPDQNYFERLVAKAILFRRTEKLVQGQKYGGYRANIVTYTLAWLAHATQKKIDIHKIWKEQDISPTLEKAIIHVSGFAHRHIINAPGNGNVTEWCKKAECWKSFEKCEIELPDELFEELVEFEQDRENDDDSEQLRLIDKIKGINSQTWFDIAAWSKETNNLLPWQRSLAFSLGKIVRQGITPSIKQAIHAEKILSDLDEVGYFLDDQRVTS</sequence>
<dbReference type="InterPro" id="IPR018891">
    <property type="entry name" value="AIPR_C"/>
</dbReference>
<dbReference type="InterPro" id="IPR055101">
    <property type="entry name" value="AIPR_N"/>
</dbReference>
<keyword evidence="4" id="KW-1185">Reference proteome</keyword>
<dbReference type="AlphaFoldDB" id="A0A1G8ZWG5"/>
<evidence type="ECO:0000259" key="1">
    <source>
        <dbReference type="Pfam" id="PF10592"/>
    </source>
</evidence>
<dbReference type="Pfam" id="PF10592">
    <property type="entry name" value="AIPR"/>
    <property type="match status" value="1"/>
</dbReference>
<organism evidence="3 4">
    <name type="scientific">Paenibacillus typhae</name>
    <dbReference type="NCBI Taxonomy" id="1174501"/>
    <lineage>
        <taxon>Bacteria</taxon>
        <taxon>Bacillati</taxon>
        <taxon>Bacillota</taxon>
        <taxon>Bacilli</taxon>
        <taxon>Bacillales</taxon>
        <taxon>Paenibacillaceae</taxon>
        <taxon>Paenibacillus</taxon>
    </lineage>
</organism>
<evidence type="ECO:0000313" key="3">
    <source>
        <dbReference type="EMBL" id="SDK19393.1"/>
    </source>
</evidence>
<gene>
    <name evidence="3" type="ORF">SAMN05216192_13433</name>
</gene>
<evidence type="ECO:0000259" key="2">
    <source>
        <dbReference type="Pfam" id="PF22879"/>
    </source>
</evidence>
<dbReference type="EMBL" id="FNDX01000034">
    <property type="protein sequence ID" value="SDK19393.1"/>
    <property type="molecule type" value="Genomic_DNA"/>
</dbReference>
<feature type="domain" description="Abortive phage infection protein C-terminal" evidence="1">
    <location>
        <begin position="236"/>
        <end position="551"/>
    </location>
</feature>
<evidence type="ECO:0000313" key="4">
    <source>
        <dbReference type="Proteomes" id="UP000199050"/>
    </source>
</evidence>
<name>A0A1G8ZWG5_9BACL</name>
<accession>A0A1G8ZWG5</accession>
<dbReference type="Proteomes" id="UP000199050">
    <property type="component" value="Unassembled WGS sequence"/>
</dbReference>
<dbReference type="OrthoDB" id="9806213at2"/>
<feature type="domain" description="Abortive infection phage resistance protein N-terminal" evidence="2">
    <location>
        <begin position="33"/>
        <end position="177"/>
    </location>
</feature>
<dbReference type="Pfam" id="PF22879">
    <property type="entry name" value="AIPR_N"/>
    <property type="match status" value="1"/>
</dbReference>
<reference evidence="4" key="1">
    <citation type="submission" date="2016-10" db="EMBL/GenBank/DDBJ databases">
        <authorList>
            <person name="Varghese N."/>
            <person name="Submissions S."/>
        </authorList>
    </citation>
    <scope>NUCLEOTIDE SEQUENCE [LARGE SCALE GENOMIC DNA]</scope>
    <source>
        <strain evidence="4">CGMCC 1.11012</strain>
    </source>
</reference>
<dbReference type="STRING" id="1174501.SAMN05216192_13433"/>
<protein>
    <submittedName>
        <fullName evidence="3">AIPR protein</fullName>
    </submittedName>
</protein>